<comment type="caution">
    <text evidence="1">The sequence shown here is derived from an EMBL/GenBank/DDBJ whole genome shotgun (WGS) entry which is preliminary data.</text>
</comment>
<protein>
    <submittedName>
        <fullName evidence="1">Uncharacterized protein</fullName>
    </submittedName>
</protein>
<reference evidence="1" key="1">
    <citation type="submission" date="2022-03" db="EMBL/GenBank/DDBJ databases">
        <authorList>
            <person name="Sayadi A."/>
        </authorList>
    </citation>
    <scope>NUCLEOTIDE SEQUENCE</scope>
</reference>
<evidence type="ECO:0000313" key="1">
    <source>
        <dbReference type="EMBL" id="CAH2018187.1"/>
    </source>
</evidence>
<proteinExistence type="predicted"/>
<accession>A0A9P0QEA3</accession>
<dbReference type="EMBL" id="CAKOFQ010009641">
    <property type="protein sequence ID" value="CAH2018187.1"/>
    <property type="molecule type" value="Genomic_DNA"/>
</dbReference>
<sequence length="35" mass="4171">MKKDLRQHPARTITELRQSFKKYGIVLYQILPKLG</sequence>
<gene>
    <name evidence="1" type="ORF">ACAOBT_LOCUS36476</name>
</gene>
<organism evidence="1 2">
    <name type="scientific">Acanthoscelides obtectus</name>
    <name type="common">Bean weevil</name>
    <name type="synonym">Bruchus obtectus</name>
    <dbReference type="NCBI Taxonomy" id="200917"/>
    <lineage>
        <taxon>Eukaryota</taxon>
        <taxon>Metazoa</taxon>
        <taxon>Ecdysozoa</taxon>
        <taxon>Arthropoda</taxon>
        <taxon>Hexapoda</taxon>
        <taxon>Insecta</taxon>
        <taxon>Pterygota</taxon>
        <taxon>Neoptera</taxon>
        <taxon>Endopterygota</taxon>
        <taxon>Coleoptera</taxon>
        <taxon>Polyphaga</taxon>
        <taxon>Cucujiformia</taxon>
        <taxon>Chrysomeloidea</taxon>
        <taxon>Chrysomelidae</taxon>
        <taxon>Bruchinae</taxon>
        <taxon>Bruchini</taxon>
        <taxon>Acanthoscelides</taxon>
    </lineage>
</organism>
<dbReference type="AlphaFoldDB" id="A0A9P0QEA3"/>
<keyword evidence="2" id="KW-1185">Reference proteome</keyword>
<name>A0A9P0QEA3_ACAOB</name>
<dbReference type="Proteomes" id="UP001152888">
    <property type="component" value="Unassembled WGS sequence"/>
</dbReference>
<evidence type="ECO:0000313" key="2">
    <source>
        <dbReference type="Proteomes" id="UP001152888"/>
    </source>
</evidence>